<protein>
    <submittedName>
        <fullName evidence="2">Uncharacterized protein</fullName>
    </submittedName>
</protein>
<dbReference type="AlphaFoldDB" id="A0A8J4DFM2"/>
<organism evidence="2 3">
    <name type="scientific">Planotetraspora thailandica</name>
    <dbReference type="NCBI Taxonomy" id="487172"/>
    <lineage>
        <taxon>Bacteria</taxon>
        <taxon>Bacillati</taxon>
        <taxon>Actinomycetota</taxon>
        <taxon>Actinomycetes</taxon>
        <taxon>Streptosporangiales</taxon>
        <taxon>Streptosporangiaceae</taxon>
        <taxon>Planotetraspora</taxon>
    </lineage>
</organism>
<evidence type="ECO:0000256" key="1">
    <source>
        <dbReference type="SAM" id="MobiDB-lite"/>
    </source>
</evidence>
<feature type="region of interest" description="Disordered" evidence="1">
    <location>
        <begin position="113"/>
        <end position="146"/>
    </location>
</feature>
<gene>
    <name evidence="2" type="ORF">Pth03_74460</name>
</gene>
<dbReference type="EMBL" id="BOOR01000077">
    <property type="protein sequence ID" value="GII59057.1"/>
    <property type="molecule type" value="Genomic_DNA"/>
</dbReference>
<evidence type="ECO:0000313" key="2">
    <source>
        <dbReference type="EMBL" id="GII59057.1"/>
    </source>
</evidence>
<proteinExistence type="predicted"/>
<keyword evidence="3" id="KW-1185">Reference proteome</keyword>
<comment type="caution">
    <text evidence="2">The sequence shown here is derived from an EMBL/GenBank/DDBJ whole genome shotgun (WGS) entry which is preliminary data.</text>
</comment>
<accession>A0A8J4DFM2</accession>
<reference evidence="2" key="1">
    <citation type="submission" date="2021-01" db="EMBL/GenBank/DDBJ databases">
        <title>Whole genome shotgun sequence of Planotetraspora thailandica NBRC 104271.</title>
        <authorList>
            <person name="Komaki H."/>
            <person name="Tamura T."/>
        </authorList>
    </citation>
    <scope>NUCLEOTIDE SEQUENCE</scope>
    <source>
        <strain evidence="2">NBRC 104271</strain>
    </source>
</reference>
<evidence type="ECO:0000313" key="3">
    <source>
        <dbReference type="Proteomes" id="UP000605992"/>
    </source>
</evidence>
<name>A0A8J4DFM2_9ACTN</name>
<sequence length="146" mass="15201">MIFGVLRAQGGTMAEENRLRSPVTGSVRLSLTRGAADLNRAGGGEHLPGLVVAVAYDQTTPILVALAGELRDVGVDLGFERLGEHAASAFPDDMSCRPYADTSPQVAVQQVGARRADPSAAPGMKTHLSSSSSDRVSRGCVLPRCA</sequence>
<dbReference type="Proteomes" id="UP000605992">
    <property type="component" value="Unassembled WGS sequence"/>
</dbReference>